<comment type="caution">
    <text evidence="2">The sequence shown here is derived from an EMBL/GenBank/DDBJ whole genome shotgun (WGS) entry which is preliminary data.</text>
</comment>
<evidence type="ECO:0000313" key="3">
    <source>
        <dbReference type="Proteomes" id="UP000036923"/>
    </source>
</evidence>
<dbReference type="STRING" id="398512.Bccel_5830"/>
<gene>
    <name evidence="1" type="ORF">Bccel_5830</name>
    <name evidence="2" type="ORF">Bccel_5847</name>
</gene>
<reference evidence="2" key="1">
    <citation type="submission" date="2015-07" db="EMBL/GenBank/DDBJ databases">
        <title>MeaNS - Measles Nucleotide Surveillance Program.</title>
        <authorList>
            <person name="Tran T."/>
            <person name="Druce J."/>
        </authorList>
    </citation>
    <scope>NUCLEOTIDE SEQUENCE</scope>
    <source>
        <strain evidence="2">DSM 2933</strain>
    </source>
</reference>
<dbReference type="EMBL" id="LGTC01000001">
    <property type="protein sequence ID" value="KNY30567.1"/>
    <property type="molecule type" value="Genomic_DNA"/>
</dbReference>
<evidence type="ECO:0000313" key="1">
    <source>
        <dbReference type="EMBL" id="KNY30550.1"/>
    </source>
</evidence>
<dbReference type="OrthoDB" id="2453885at2"/>
<proteinExistence type="predicted"/>
<dbReference type="Proteomes" id="UP000036923">
    <property type="component" value="Unassembled WGS sequence"/>
</dbReference>
<dbReference type="AlphaFoldDB" id="A0A0L6JYM8"/>
<protein>
    <submittedName>
        <fullName evidence="2">Uncharacterized protein</fullName>
    </submittedName>
</protein>
<dbReference type="EMBL" id="LGTC01000001">
    <property type="protein sequence ID" value="KNY30550.1"/>
    <property type="molecule type" value="Genomic_DNA"/>
</dbReference>
<keyword evidence="3" id="KW-1185">Reference proteome</keyword>
<reference evidence="3" key="2">
    <citation type="submission" date="2015-07" db="EMBL/GenBank/DDBJ databases">
        <title>Near-Complete Genome Sequence of the Cellulolytic Bacterium Bacteroides (Pseudobacteroides) cellulosolvens ATCC 35603.</title>
        <authorList>
            <person name="Dassa B."/>
            <person name="Utturkar S.M."/>
            <person name="Klingeman D.M."/>
            <person name="Hurt R.A."/>
            <person name="Keller M."/>
            <person name="Xu J."/>
            <person name="Reddy Y.H.K."/>
            <person name="Borovok I."/>
            <person name="Grinberg I.R."/>
            <person name="Lamed R."/>
            <person name="Zhivin O."/>
            <person name="Bayer E.A."/>
            <person name="Brown S.D."/>
        </authorList>
    </citation>
    <scope>NUCLEOTIDE SEQUENCE [LARGE SCALE GENOMIC DNA]</scope>
    <source>
        <strain evidence="3">DSM 2933</strain>
    </source>
</reference>
<organism evidence="2 3">
    <name type="scientific">Pseudobacteroides cellulosolvens ATCC 35603 = DSM 2933</name>
    <dbReference type="NCBI Taxonomy" id="398512"/>
    <lineage>
        <taxon>Bacteria</taxon>
        <taxon>Bacillati</taxon>
        <taxon>Bacillota</taxon>
        <taxon>Clostridia</taxon>
        <taxon>Eubacteriales</taxon>
        <taxon>Oscillospiraceae</taxon>
        <taxon>Pseudobacteroides</taxon>
    </lineage>
</organism>
<evidence type="ECO:0000313" key="2">
    <source>
        <dbReference type="EMBL" id="KNY30567.1"/>
    </source>
</evidence>
<sequence>MKPEKINDLIDQINKVILILEEDFKKNNEPMVELIIKRYKNAKDMLENTPQESLKRVLFKIDGGVRAYLEVSSDYMNPLLDELHKAEKLLDEFFS</sequence>
<name>A0A0L6JYM8_9FIRM</name>
<dbReference type="RefSeq" id="WP_036945861.1">
    <property type="nucleotide sequence ID" value="NZ_JQKC01000085.1"/>
</dbReference>
<accession>A0A0L6JYM8</accession>